<dbReference type="SUPFAM" id="SSF50331">
    <property type="entry name" value="MOP-like"/>
    <property type="match status" value="1"/>
</dbReference>
<evidence type="ECO:0000256" key="1">
    <source>
        <dbReference type="ARBA" id="ARBA00022448"/>
    </source>
</evidence>
<dbReference type="InterPro" id="IPR013611">
    <property type="entry name" value="Transp-assoc_OB_typ2"/>
</dbReference>
<dbReference type="RefSeq" id="WP_162447610.1">
    <property type="nucleotide sequence ID" value="NZ_CP048222.1"/>
</dbReference>
<dbReference type="PROSITE" id="PS50893">
    <property type="entry name" value="ABC_TRANSPORTER_2"/>
    <property type="match status" value="1"/>
</dbReference>
<evidence type="ECO:0000256" key="3">
    <source>
        <dbReference type="ARBA" id="ARBA00022840"/>
    </source>
</evidence>
<dbReference type="InterPro" id="IPR027417">
    <property type="entry name" value="P-loop_NTPase"/>
</dbReference>
<dbReference type="InterPro" id="IPR003439">
    <property type="entry name" value="ABC_transporter-like_ATP-bd"/>
</dbReference>
<feature type="domain" description="ABC transporter" evidence="4">
    <location>
        <begin position="5"/>
        <end position="239"/>
    </location>
</feature>
<dbReference type="InterPro" id="IPR017871">
    <property type="entry name" value="ABC_transporter-like_CS"/>
</dbReference>
<dbReference type="Pfam" id="PF08402">
    <property type="entry name" value="TOBE_2"/>
    <property type="match status" value="1"/>
</dbReference>
<gene>
    <name evidence="5" type="ORF">GXP67_35940</name>
</gene>
<dbReference type="GO" id="GO:0043190">
    <property type="term" value="C:ATP-binding cassette (ABC) transporter complex"/>
    <property type="evidence" value="ECO:0007669"/>
    <property type="project" value="InterPro"/>
</dbReference>
<dbReference type="PANTHER" id="PTHR42781:SF4">
    <property type="entry name" value="SPERMIDINE_PUTRESCINE IMPORT ATP-BINDING PROTEIN POTA"/>
    <property type="match status" value="1"/>
</dbReference>
<evidence type="ECO:0000313" key="6">
    <source>
        <dbReference type="Proteomes" id="UP000480178"/>
    </source>
</evidence>
<dbReference type="PANTHER" id="PTHR42781">
    <property type="entry name" value="SPERMIDINE/PUTRESCINE IMPORT ATP-BINDING PROTEIN POTA"/>
    <property type="match status" value="1"/>
</dbReference>
<dbReference type="GO" id="GO:0005524">
    <property type="term" value="F:ATP binding"/>
    <property type="evidence" value="ECO:0007669"/>
    <property type="project" value="UniProtKB-KW"/>
</dbReference>
<organism evidence="5 6">
    <name type="scientific">Rhodocytophaga rosea</name>
    <dbReference type="NCBI Taxonomy" id="2704465"/>
    <lineage>
        <taxon>Bacteria</taxon>
        <taxon>Pseudomonadati</taxon>
        <taxon>Bacteroidota</taxon>
        <taxon>Cytophagia</taxon>
        <taxon>Cytophagales</taxon>
        <taxon>Rhodocytophagaceae</taxon>
        <taxon>Rhodocytophaga</taxon>
    </lineage>
</organism>
<keyword evidence="1" id="KW-0813">Transport</keyword>
<dbReference type="InterPro" id="IPR003593">
    <property type="entry name" value="AAA+_ATPase"/>
</dbReference>
<name>A0A6C0GWK0_9BACT</name>
<dbReference type="GO" id="GO:0016887">
    <property type="term" value="F:ATP hydrolysis activity"/>
    <property type="evidence" value="ECO:0007669"/>
    <property type="project" value="InterPro"/>
</dbReference>
<dbReference type="AlphaFoldDB" id="A0A6C0GWK0"/>
<dbReference type="InterPro" id="IPR008995">
    <property type="entry name" value="Mo/tungstate-bd_C_term_dom"/>
</dbReference>
<keyword evidence="3 5" id="KW-0067">ATP-binding</keyword>
<dbReference type="SMART" id="SM00382">
    <property type="entry name" value="AAA"/>
    <property type="match status" value="1"/>
</dbReference>
<keyword evidence="6" id="KW-1185">Reference proteome</keyword>
<dbReference type="GO" id="GO:0015697">
    <property type="term" value="P:quaternary ammonium group transport"/>
    <property type="evidence" value="ECO:0007669"/>
    <property type="project" value="UniProtKB-ARBA"/>
</dbReference>
<dbReference type="InterPro" id="IPR050093">
    <property type="entry name" value="ABC_SmlMolc_Importer"/>
</dbReference>
<keyword evidence="2" id="KW-0547">Nucleotide-binding</keyword>
<reference evidence="5 6" key="1">
    <citation type="submission" date="2020-01" db="EMBL/GenBank/DDBJ databases">
        <authorList>
            <person name="Kim M.K."/>
        </authorList>
    </citation>
    <scope>NUCLEOTIDE SEQUENCE [LARGE SCALE GENOMIC DNA]</scope>
    <source>
        <strain evidence="5 6">172606-1</strain>
    </source>
</reference>
<dbReference type="GO" id="GO:0022857">
    <property type="term" value="F:transmembrane transporter activity"/>
    <property type="evidence" value="ECO:0007669"/>
    <property type="project" value="InterPro"/>
</dbReference>
<evidence type="ECO:0000256" key="2">
    <source>
        <dbReference type="ARBA" id="ARBA00022741"/>
    </source>
</evidence>
<evidence type="ECO:0000259" key="4">
    <source>
        <dbReference type="PROSITE" id="PS50893"/>
    </source>
</evidence>
<dbReference type="FunFam" id="3.40.50.300:FF:000425">
    <property type="entry name" value="Probable ABC transporter, ATP-binding subunit"/>
    <property type="match status" value="1"/>
</dbReference>
<dbReference type="EMBL" id="CP048222">
    <property type="protein sequence ID" value="QHT71680.1"/>
    <property type="molecule type" value="Genomic_DNA"/>
</dbReference>
<dbReference type="Pfam" id="PF00005">
    <property type="entry name" value="ABC_tran"/>
    <property type="match status" value="1"/>
</dbReference>
<evidence type="ECO:0000313" key="5">
    <source>
        <dbReference type="EMBL" id="QHT71680.1"/>
    </source>
</evidence>
<dbReference type="Proteomes" id="UP000480178">
    <property type="component" value="Chromosome"/>
</dbReference>
<proteinExistence type="predicted"/>
<dbReference type="SUPFAM" id="SSF52540">
    <property type="entry name" value="P-loop containing nucleoside triphosphate hydrolases"/>
    <property type="match status" value="1"/>
</dbReference>
<dbReference type="Gene3D" id="3.40.50.300">
    <property type="entry name" value="P-loop containing nucleotide triphosphate hydrolases"/>
    <property type="match status" value="1"/>
</dbReference>
<protein>
    <submittedName>
        <fullName evidence="5">ABC transporter ATP-binding protein</fullName>
    </submittedName>
</protein>
<accession>A0A6C0GWK0</accession>
<sequence length="344" mass="38614">MEKLLKVINVSKKYENQSGNALSNISFEVDKGKLLAIVGESGSGKTTLLKLLAGVEETDSGQILLEEKPVTGPSFNLVPGHKQVKLLFQDFRLFPNITLYQNIEYVLRAYSKSFQKERISEMLQLCKLTHLQDRYPRELSGGEQQRAALARALADEPLLLLLDEPFSNMDVRLKGQLKEDLIDIISKSHTTAIVVTHEASDALSMADTIAVIKSGQILQADTPQGIYKQPLSPYTAQFFGTCTIVKAQDLIPYMKEQLQTKKSMPYPKDTLICIRAEHIHLGTSECFHMKATISKISYYGAYYQVVASVDKRLQLTFHTTNAFLSKGERVPLCIDTEAIHYFYA</sequence>
<dbReference type="PROSITE" id="PS00211">
    <property type="entry name" value="ABC_TRANSPORTER_1"/>
    <property type="match status" value="1"/>
</dbReference>
<dbReference type="KEGG" id="rhoz:GXP67_35940"/>